<gene>
    <name evidence="1" type="ORF">F3Y22_tig00110528pilonHSYRG00363</name>
</gene>
<dbReference type="EMBL" id="VEPZ02001019">
    <property type="protein sequence ID" value="KAE8701671.1"/>
    <property type="molecule type" value="Genomic_DNA"/>
</dbReference>
<dbReference type="AlphaFoldDB" id="A0A6A3AAW5"/>
<evidence type="ECO:0000313" key="1">
    <source>
        <dbReference type="EMBL" id="KAE8701671.1"/>
    </source>
</evidence>
<keyword evidence="2" id="KW-1185">Reference proteome</keyword>
<name>A0A6A3AAW5_HIBSY</name>
<proteinExistence type="predicted"/>
<dbReference type="UniPathway" id="UPA00143"/>
<sequence length="329" mass="36331">MGEEIHGAMNLDLNLGPTPEIGEAVGRHRVRWQQVQCPAAAQNLSAELNQFSGNSDNVGMVPKTCENTNGFLEDDVSESKDDVEKGVSSIVTYAWIWPGNPLGKIDLEPEEDSSLKVPLRPAARRVESWRQTIQRTALNLSVEEMIRHIRSRFDLANDPTQRKSNGARGMTEIADSVLNRILTSHGLRGEQTTIVSLDVDLRPSSTNGTDVMYSRIHSLFRQRQSQLRRVARLTSLSSALSSTERIVEAYIRSNPVGRNQEQPTPADDRDLFSSIAAVMNLESHTDTAAEIDSGVSLSASSSRRRNDISGFQILTAVTLEHKEKTELGA</sequence>
<accession>A0A6A3AAW5</accession>
<organism evidence="1 2">
    <name type="scientific">Hibiscus syriacus</name>
    <name type="common">Rose of Sharon</name>
    <dbReference type="NCBI Taxonomy" id="106335"/>
    <lineage>
        <taxon>Eukaryota</taxon>
        <taxon>Viridiplantae</taxon>
        <taxon>Streptophyta</taxon>
        <taxon>Embryophyta</taxon>
        <taxon>Tracheophyta</taxon>
        <taxon>Spermatophyta</taxon>
        <taxon>Magnoliopsida</taxon>
        <taxon>eudicotyledons</taxon>
        <taxon>Gunneridae</taxon>
        <taxon>Pentapetalae</taxon>
        <taxon>rosids</taxon>
        <taxon>malvids</taxon>
        <taxon>Malvales</taxon>
        <taxon>Malvaceae</taxon>
        <taxon>Malvoideae</taxon>
        <taxon>Hibiscus</taxon>
    </lineage>
</organism>
<evidence type="ECO:0000313" key="2">
    <source>
        <dbReference type="Proteomes" id="UP000436088"/>
    </source>
</evidence>
<dbReference type="GO" id="GO:0016567">
    <property type="term" value="P:protein ubiquitination"/>
    <property type="evidence" value="ECO:0007669"/>
    <property type="project" value="UniProtKB-UniPathway"/>
</dbReference>
<reference evidence="1" key="1">
    <citation type="submission" date="2019-09" db="EMBL/GenBank/DDBJ databases">
        <title>Draft genome information of white flower Hibiscus syriacus.</title>
        <authorList>
            <person name="Kim Y.-M."/>
        </authorList>
    </citation>
    <scope>NUCLEOTIDE SEQUENCE [LARGE SCALE GENOMIC DNA]</scope>
    <source>
        <strain evidence="1">YM2019G1</strain>
    </source>
</reference>
<dbReference type="Proteomes" id="UP000436088">
    <property type="component" value="Unassembled WGS sequence"/>
</dbReference>
<protein>
    <submittedName>
        <fullName evidence="1">Uncharacterized protein</fullName>
    </submittedName>
</protein>
<comment type="caution">
    <text evidence="1">The sequence shown here is derived from an EMBL/GenBank/DDBJ whole genome shotgun (WGS) entry which is preliminary data.</text>
</comment>